<proteinExistence type="predicted"/>
<accession>A0ABM9FTE8</accession>
<protein>
    <submittedName>
        <fullName evidence="1">Uncharacterized protein</fullName>
    </submittedName>
</protein>
<gene>
    <name evidence="1" type="ORF">VAE063_950952</name>
</gene>
<dbReference type="Proteomes" id="UP001152658">
    <property type="component" value="Unassembled WGS sequence"/>
</dbReference>
<reference evidence="1" key="1">
    <citation type="submission" date="2022-06" db="EMBL/GenBank/DDBJ databases">
        <authorList>
            <person name="Goudenege D."/>
            <person name="Le Roux F."/>
        </authorList>
    </citation>
    <scope>NUCLEOTIDE SEQUENCE</scope>
    <source>
        <strain evidence="1">12-063</strain>
    </source>
</reference>
<evidence type="ECO:0000313" key="2">
    <source>
        <dbReference type="Proteomes" id="UP001152658"/>
    </source>
</evidence>
<keyword evidence="2" id="KW-1185">Reference proteome</keyword>
<comment type="caution">
    <text evidence="1">The sequence shown here is derived from an EMBL/GenBank/DDBJ whole genome shotgun (WGS) entry which is preliminary data.</text>
</comment>
<sequence length="59" mass="6456">MSYLAEEEHCPGRCFVEPQLQNKALMGSSAEMNQGCGFGLSVEWAESLQLSLAALMKSF</sequence>
<organism evidence="1 2">
    <name type="scientific">Vibrio aestuarianus</name>
    <dbReference type="NCBI Taxonomy" id="28171"/>
    <lineage>
        <taxon>Bacteria</taxon>
        <taxon>Pseudomonadati</taxon>
        <taxon>Pseudomonadota</taxon>
        <taxon>Gammaproteobacteria</taxon>
        <taxon>Vibrionales</taxon>
        <taxon>Vibrionaceae</taxon>
        <taxon>Vibrio</taxon>
    </lineage>
</organism>
<evidence type="ECO:0000313" key="1">
    <source>
        <dbReference type="EMBL" id="CAH8240321.1"/>
    </source>
</evidence>
<name>A0ABM9FTE8_9VIBR</name>
<dbReference type="EMBL" id="CALYLK010000136">
    <property type="protein sequence ID" value="CAH8240321.1"/>
    <property type="molecule type" value="Genomic_DNA"/>
</dbReference>